<evidence type="ECO:0000313" key="2">
    <source>
        <dbReference type="EMBL" id="MDP9897407.1"/>
    </source>
</evidence>
<evidence type="ECO:0000313" key="3">
    <source>
        <dbReference type="Proteomes" id="UP001242045"/>
    </source>
</evidence>
<gene>
    <name evidence="2" type="ORF">J2W31_006551</name>
</gene>
<feature type="transmembrane region" description="Helical" evidence="1">
    <location>
        <begin position="21"/>
        <end position="42"/>
    </location>
</feature>
<organism evidence="2 3">
    <name type="scientific">Variovorax boronicumulans</name>
    <dbReference type="NCBI Taxonomy" id="436515"/>
    <lineage>
        <taxon>Bacteria</taxon>
        <taxon>Pseudomonadati</taxon>
        <taxon>Pseudomonadota</taxon>
        <taxon>Betaproteobacteria</taxon>
        <taxon>Burkholderiales</taxon>
        <taxon>Comamonadaceae</taxon>
        <taxon>Variovorax</taxon>
    </lineage>
</organism>
<comment type="caution">
    <text evidence="2">The sequence shown here is derived from an EMBL/GenBank/DDBJ whole genome shotgun (WGS) entry which is preliminary data.</text>
</comment>
<accession>A0AAW8D8S6</accession>
<feature type="transmembrane region" description="Helical" evidence="1">
    <location>
        <begin position="48"/>
        <end position="68"/>
    </location>
</feature>
<dbReference type="Proteomes" id="UP001242045">
    <property type="component" value="Unassembled WGS sequence"/>
</dbReference>
<reference evidence="2" key="1">
    <citation type="submission" date="2023-07" db="EMBL/GenBank/DDBJ databases">
        <title>Sorghum-associated microbial communities from plants grown in Nebraska, USA.</title>
        <authorList>
            <person name="Schachtman D."/>
        </authorList>
    </citation>
    <scope>NUCLEOTIDE SEQUENCE</scope>
    <source>
        <strain evidence="2">DS3754</strain>
    </source>
</reference>
<proteinExistence type="predicted"/>
<keyword evidence="1" id="KW-0472">Membrane</keyword>
<evidence type="ECO:0000256" key="1">
    <source>
        <dbReference type="SAM" id="Phobius"/>
    </source>
</evidence>
<sequence>MTTLPSISPEPIPDELQCARTPSTACFILLAGQFLGVSFYLLSTIFEADTFVCIAIILYAISVALALARNPEDTAAEHPPAADEVYQAR</sequence>
<keyword evidence="1" id="KW-1133">Transmembrane helix</keyword>
<dbReference type="EMBL" id="JAUSRD010000027">
    <property type="protein sequence ID" value="MDP9897407.1"/>
    <property type="molecule type" value="Genomic_DNA"/>
</dbReference>
<keyword evidence="1" id="KW-0812">Transmembrane</keyword>
<name>A0AAW8D8S6_9BURK</name>
<protein>
    <submittedName>
        <fullName evidence="2">Membrane protein</fullName>
    </submittedName>
</protein>
<dbReference type="AlphaFoldDB" id="A0AAW8D8S6"/>
<dbReference type="RefSeq" id="WP_307687341.1">
    <property type="nucleotide sequence ID" value="NZ_JAUSRD010000027.1"/>
</dbReference>